<dbReference type="InterPro" id="IPR015421">
    <property type="entry name" value="PyrdxlP-dep_Trfase_major"/>
</dbReference>
<dbReference type="GO" id="GO:0019346">
    <property type="term" value="P:transsulfuration"/>
    <property type="evidence" value="ECO:0007669"/>
    <property type="project" value="InterPro"/>
</dbReference>
<dbReference type="GO" id="GO:0030170">
    <property type="term" value="F:pyridoxal phosphate binding"/>
    <property type="evidence" value="ECO:0007669"/>
    <property type="project" value="InterPro"/>
</dbReference>
<comment type="similarity">
    <text evidence="7">Belongs to the trans-sulfuration enzymes family.</text>
</comment>
<gene>
    <name evidence="8" type="ORF">GCM10011391_01810</name>
</gene>
<reference evidence="8" key="2">
    <citation type="submission" date="2020-09" db="EMBL/GenBank/DDBJ databases">
        <authorList>
            <person name="Sun Q."/>
            <person name="Zhou Y."/>
        </authorList>
    </citation>
    <scope>NUCLEOTIDE SEQUENCE</scope>
    <source>
        <strain evidence="8">CGMCC 1.15371</strain>
    </source>
</reference>
<dbReference type="FunFam" id="3.40.640.10:FF:000046">
    <property type="entry name" value="Cystathionine gamma-lyase"/>
    <property type="match status" value="1"/>
</dbReference>
<evidence type="ECO:0000313" key="9">
    <source>
        <dbReference type="Proteomes" id="UP000628775"/>
    </source>
</evidence>
<dbReference type="AlphaFoldDB" id="A0A8J2VIB3"/>
<dbReference type="GO" id="GO:0018826">
    <property type="term" value="F:methionine gamma-lyase activity"/>
    <property type="evidence" value="ECO:0007669"/>
    <property type="project" value="UniProtKB-EC"/>
</dbReference>
<dbReference type="EC" id="4.4.1.2" evidence="3"/>
<evidence type="ECO:0000256" key="7">
    <source>
        <dbReference type="RuleBase" id="RU362118"/>
    </source>
</evidence>
<dbReference type="Gene3D" id="3.40.640.10">
    <property type="entry name" value="Type I PLP-dependent aspartate aminotransferase-like (Major domain)"/>
    <property type="match status" value="1"/>
</dbReference>
<evidence type="ECO:0000256" key="6">
    <source>
        <dbReference type="ARBA" id="ARBA00052699"/>
    </source>
</evidence>
<dbReference type="Pfam" id="PF01053">
    <property type="entry name" value="Cys_Met_Meta_PP"/>
    <property type="match status" value="1"/>
</dbReference>
<keyword evidence="2 7" id="KW-0663">Pyridoxal phosphate</keyword>
<dbReference type="GO" id="GO:0005737">
    <property type="term" value="C:cytoplasm"/>
    <property type="evidence" value="ECO:0007669"/>
    <property type="project" value="TreeGrafter"/>
</dbReference>
<dbReference type="PANTHER" id="PTHR11808:SF80">
    <property type="entry name" value="CYSTATHIONINE GAMMA-LYASE"/>
    <property type="match status" value="1"/>
</dbReference>
<dbReference type="EMBL" id="BMIR01000001">
    <property type="protein sequence ID" value="GGE27107.1"/>
    <property type="molecule type" value="Genomic_DNA"/>
</dbReference>
<evidence type="ECO:0000256" key="1">
    <source>
        <dbReference type="ARBA" id="ARBA00001933"/>
    </source>
</evidence>
<organism evidence="8 9">
    <name type="scientific">Pullulanibacillus camelliae</name>
    <dbReference type="NCBI Taxonomy" id="1707096"/>
    <lineage>
        <taxon>Bacteria</taxon>
        <taxon>Bacillati</taxon>
        <taxon>Bacillota</taxon>
        <taxon>Bacilli</taxon>
        <taxon>Bacillales</taxon>
        <taxon>Sporolactobacillaceae</taxon>
        <taxon>Pullulanibacillus</taxon>
    </lineage>
</organism>
<dbReference type="RefSeq" id="WP_268237321.1">
    <property type="nucleotide sequence ID" value="NZ_BMIR01000001.1"/>
</dbReference>
<keyword evidence="9" id="KW-1185">Reference proteome</keyword>
<comment type="caution">
    <text evidence="8">The sequence shown here is derived from an EMBL/GenBank/DDBJ whole genome shotgun (WGS) entry which is preliminary data.</text>
</comment>
<dbReference type="SUPFAM" id="SSF53383">
    <property type="entry name" value="PLP-dependent transferases"/>
    <property type="match status" value="1"/>
</dbReference>
<dbReference type="Proteomes" id="UP000628775">
    <property type="component" value="Unassembled WGS sequence"/>
</dbReference>
<evidence type="ECO:0000256" key="5">
    <source>
        <dbReference type="ARBA" id="ARBA00048780"/>
    </source>
</evidence>
<evidence type="ECO:0000256" key="4">
    <source>
        <dbReference type="ARBA" id="ARBA00047199"/>
    </source>
</evidence>
<reference evidence="8" key="1">
    <citation type="journal article" date="2014" name="Int. J. Syst. Evol. Microbiol.">
        <title>Complete genome sequence of Corynebacterium casei LMG S-19264T (=DSM 44701T), isolated from a smear-ripened cheese.</title>
        <authorList>
            <consortium name="US DOE Joint Genome Institute (JGI-PGF)"/>
            <person name="Walter F."/>
            <person name="Albersmeier A."/>
            <person name="Kalinowski J."/>
            <person name="Ruckert C."/>
        </authorList>
    </citation>
    <scope>NUCLEOTIDE SEQUENCE</scope>
    <source>
        <strain evidence="8">CGMCC 1.15371</strain>
    </source>
</reference>
<accession>A0A8J2VIB3</accession>
<comment type="catalytic activity">
    <reaction evidence="6">
        <text>L-methionine + H2O = methanethiol + 2-oxobutanoate + NH4(+)</text>
        <dbReference type="Rhea" id="RHEA:23800"/>
        <dbReference type="ChEBI" id="CHEBI:15377"/>
        <dbReference type="ChEBI" id="CHEBI:16007"/>
        <dbReference type="ChEBI" id="CHEBI:16763"/>
        <dbReference type="ChEBI" id="CHEBI:28938"/>
        <dbReference type="ChEBI" id="CHEBI:57844"/>
        <dbReference type="EC" id="4.4.1.11"/>
    </reaction>
    <physiologicalReaction direction="left-to-right" evidence="6">
        <dbReference type="Rhea" id="RHEA:23801"/>
    </physiologicalReaction>
</comment>
<sequence length="210" mass="23345">MTLTDEKICTDLDLDASQYHGAVSPPIFQTSLFTFDSFESFTESQKQEREKYVYSRGVNPTVNLLEKKLAQLERGEQCKCFGSGMGAISAVFLSLLQSGDHVLFVNNIYGPTSQLLKHLEKFNIEHDVVDHNLKNVESAIKDNTKIIYVESPGTMLMKVVDLKALATLAKSRGIITAIDNTWSTPLFQKPIELGIDLSIHSLTKYLGGAQ</sequence>
<proteinExistence type="inferred from homology"/>
<comment type="cofactor">
    <cofactor evidence="1 7">
        <name>pyridoxal 5'-phosphate</name>
        <dbReference type="ChEBI" id="CHEBI:597326"/>
    </cofactor>
</comment>
<dbReference type="PANTHER" id="PTHR11808">
    <property type="entry name" value="TRANS-SULFURATION ENZYME FAMILY MEMBER"/>
    <property type="match status" value="1"/>
</dbReference>
<evidence type="ECO:0000256" key="2">
    <source>
        <dbReference type="ARBA" id="ARBA00022898"/>
    </source>
</evidence>
<evidence type="ECO:0000256" key="3">
    <source>
        <dbReference type="ARBA" id="ARBA00047175"/>
    </source>
</evidence>
<dbReference type="InterPro" id="IPR000277">
    <property type="entry name" value="Cys/Met-Metab_PyrdxlP-dep_enz"/>
</dbReference>
<evidence type="ECO:0000313" key="8">
    <source>
        <dbReference type="EMBL" id="GGE27107.1"/>
    </source>
</evidence>
<comment type="catalytic activity">
    <reaction evidence="5">
        <text>L-homocysteine + H2O = 2-oxobutanoate + hydrogen sulfide + NH4(+) + H(+)</text>
        <dbReference type="Rhea" id="RHEA:14501"/>
        <dbReference type="ChEBI" id="CHEBI:15377"/>
        <dbReference type="ChEBI" id="CHEBI:15378"/>
        <dbReference type="ChEBI" id="CHEBI:16763"/>
        <dbReference type="ChEBI" id="CHEBI:28938"/>
        <dbReference type="ChEBI" id="CHEBI:29919"/>
        <dbReference type="ChEBI" id="CHEBI:58199"/>
        <dbReference type="EC" id="4.4.1.2"/>
    </reaction>
    <physiologicalReaction direction="left-to-right" evidence="5">
        <dbReference type="Rhea" id="RHEA:14502"/>
    </physiologicalReaction>
</comment>
<protein>
    <recommendedName>
        <fullName evidence="3">homocysteine desulfhydrase</fullName>
        <ecNumber evidence="3">4.4.1.2</ecNumber>
    </recommendedName>
    <alternativeName>
        <fullName evidence="4">Homocysteine desulfhydrase</fullName>
    </alternativeName>
</protein>
<name>A0A8J2VIB3_9BACL</name>
<dbReference type="GO" id="GO:0047982">
    <property type="term" value="F:homocysteine desulfhydrase activity"/>
    <property type="evidence" value="ECO:0007669"/>
    <property type="project" value="UniProtKB-EC"/>
</dbReference>
<dbReference type="InterPro" id="IPR015424">
    <property type="entry name" value="PyrdxlP-dep_Trfase"/>
</dbReference>